<organism evidence="5 6">
    <name type="scientific">Moraxella pluranimalium</name>
    <dbReference type="NCBI Taxonomy" id="470453"/>
    <lineage>
        <taxon>Bacteria</taxon>
        <taxon>Pseudomonadati</taxon>
        <taxon>Pseudomonadota</taxon>
        <taxon>Gammaproteobacteria</taxon>
        <taxon>Moraxellales</taxon>
        <taxon>Moraxellaceae</taxon>
        <taxon>Moraxella</taxon>
    </lineage>
</organism>
<dbReference type="AlphaFoldDB" id="A0A1T0CMB5"/>
<evidence type="ECO:0000256" key="4">
    <source>
        <dbReference type="SAM" id="SignalP"/>
    </source>
</evidence>
<dbReference type="PANTHER" id="PTHR30023">
    <property type="entry name" value="D-ALANYL-D-ALANINE CARBOXYPEPTIDASE"/>
    <property type="match status" value="1"/>
</dbReference>
<sequence>MRLLFKKLTLACLAMGSVSAVAQLPPVLSNKLAAAGLNESQVSVLIKPLAQGNYEVMHRTSEPRLPASTQKLVTTYVGLDTMGADYRWATQVYQQGARVNNTLLGDLIIKGNGDPSFTYNDLRVLLQRIYASGIHHVQGDIIIDNHVFSNVSYDIAAFDGQPQKWYNAAPNALLINFGTVEIDVLADIRSSTALVQVLPTLADFEAPTTASAGAGGCGKKHMPWVTLTQTALTMGRVANNCGRFSHQVTFDDANKLAIKSIKGEWQKIQPDFQGDVRLITQQELKRVNLNYPILTQFSRPLSEQIYQINQDSNNVMTEQLALSIPLAKGEMVSDYPKAFFAIDQWWKANLTTLPPVITRASGLCRDCAITPESMASLLTHAYHSDKFNYYLESLPNVGMTGTMKSYALRNPNGPAIARSWVKTGTLDNVKAIAGYAKDLSDQWYVVIAIINAPMAGANTKSYIFLDGVLNTITSHRSLPLIQSEQVEQTQMGSQPNQGVPNMTPTSIQNNAVMGDE</sequence>
<dbReference type="InterPro" id="IPR000667">
    <property type="entry name" value="Peptidase_S13"/>
</dbReference>
<dbReference type="Gene3D" id="3.50.80.20">
    <property type="entry name" value="D-Ala-D-Ala carboxypeptidase C, peptidase S13"/>
    <property type="match status" value="1"/>
</dbReference>
<dbReference type="EMBL" id="MUYU01000015">
    <property type="protein sequence ID" value="OOS23502.1"/>
    <property type="molecule type" value="Genomic_DNA"/>
</dbReference>
<keyword evidence="5" id="KW-0121">Carboxypeptidase</keyword>
<dbReference type="PANTHER" id="PTHR30023:SF0">
    <property type="entry name" value="PENICILLIN-SENSITIVE CARBOXYPEPTIDASE A"/>
    <property type="match status" value="1"/>
</dbReference>
<name>A0A1T0CMB5_9GAMM</name>
<protein>
    <submittedName>
        <fullName evidence="5">D-alanyl-D-alanine carboxypeptidase/D-alanyl-D-alanine-endopeptidase</fullName>
    </submittedName>
</protein>
<keyword evidence="2" id="KW-0378">Hydrolase</keyword>
<feature type="signal peptide" evidence="4">
    <location>
        <begin position="1"/>
        <end position="22"/>
    </location>
</feature>
<dbReference type="Gene3D" id="3.40.710.10">
    <property type="entry name" value="DD-peptidase/beta-lactamase superfamily"/>
    <property type="match status" value="1"/>
</dbReference>
<dbReference type="STRING" id="470453.B0680_05930"/>
<keyword evidence="5" id="KW-0645">Protease</keyword>
<evidence type="ECO:0000256" key="2">
    <source>
        <dbReference type="ARBA" id="ARBA00022801"/>
    </source>
</evidence>
<reference evidence="5 6" key="1">
    <citation type="submission" date="2017-02" db="EMBL/GenBank/DDBJ databases">
        <title>Draft genome sequence of Moraxella pluranimalium CCUG 54913T type strain.</title>
        <authorList>
            <person name="Salva-Serra F."/>
            <person name="Engstrom-Jakobsson H."/>
            <person name="Thorell K."/>
            <person name="Jaen-Luchoro D."/>
            <person name="Gonzales-Siles L."/>
            <person name="Karlsson R."/>
            <person name="Yazdan S."/>
            <person name="Boulund F."/>
            <person name="Johnning A."/>
            <person name="Engstrand L."/>
            <person name="Kristiansson E."/>
            <person name="Moore E."/>
        </authorList>
    </citation>
    <scope>NUCLEOTIDE SEQUENCE [LARGE SCALE GENOMIC DNA]</scope>
    <source>
        <strain evidence="5 6">CCUG 54913</strain>
    </source>
</reference>
<keyword evidence="6" id="KW-1185">Reference proteome</keyword>
<comment type="caution">
    <text evidence="5">The sequence shown here is derived from an EMBL/GenBank/DDBJ whole genome shotgun (WGS) entry which is preliminary data.</text>
</comment>
<feature type="chain" id="PRO_5012391060" evidence="4">
    <location>
        <begin position="23"/>
        <end position="516"/>
    </location>
</feature>
<proteinExistence type="inferred from homology"/>
<keyword evidence="4" id="KW-0732">Signal</keyword>
<feature type="region of interest" description="Disordered" evidence="3">
    <location>
        <begin position="487"/>
        <end position="516"/>
    </location>
</feature>
<dbReference type="InterPro" id="IPR012338">
    <property type="entry name" value="Beta-lactam/transpept-like"/>
</dbReference>
<dbReference type="Proteomes" id="UP000189800">
    <property type="component" value="Unassembled WGS sequence"/>
</dbReference>
<dbReference type="GO" id="GO:0006508">
    <property type="term" value="P:proteolysis"/>
    <property type="evidence" value="ECO:0007669"/>
    <property type="project" value="InterPro"/>
</dbReference>
<evidence type="ECO:0000313" key="5">
    <source>
        <dbReference type="EMBL" id="OOS23502.1"/>
    </source>
</evidence>
<dbReference type="GO" id="GO:0000270">
    <property type="term" value="P:peptidoglycan metabolic process"/>
    <property type="evidence" value="ECO:0007669"/>
    <property type="project" value="TreeGrafter"/>
</dbReference>
<evidence type="ECO:0000313" key="6">
    <source>
        <dbReference type="Proteomes" id="UP000189800"/>
    </source>
</evidence>
<evidence type="ECO:0000256" key="1">
    <source>
        <dbReference type="ARBA" id="ARBA00006096"/>
    </source>
</evidence>
<dbReference type="PRINTS" id="PR00922">
    <property type="entry name" value="DADACBPTASE3"/>
</dbReference>
<dbReference type="NCBIfam" id="TIGR00666">
    <property type="entry name" value="PBP4"/>
    <property type="match status" value="1"/>
</dbReference>
<accession>A0A1T0CMB5</accession>
<comment type="similarity">
    <text evidence="1">Belongs to the peptidase S13 family.</text>
</comment>
<gene>
    <name evidence="5" type="ORF">B0680_05930</name>
</gene>
<dbReference type="Pfam" id="PF02113">
    <property type="entry name" value="Peptidase_S13"/>
    <property type="match status" value="1"/>
</dbReference>
<dbReference type="SUPFAM" id="SSF56601">
    <property type="entry name" value="beta-lactamase/transpeptidase-like"/>
    <property type="match status" value="1"/>
</dbReference>
<dbReference type="GO" id="GO:0004185">
    <property type="term" value="F:serine-type carboxypeptidase activity"/>
    <property type="evidence" value="ECO:0007669"/>
    <property type="project" value="InterPro"/>
</dbReference>
<evidence type="ECO:0000256" key="3">
    <source>
        <dbReference type="SAM" id="MobiDB-lite"/>
    </source>
</evidence>